<proteinExistence type="inferred from homology"/>
<dbReference type="Pfam" id="PF25944">
    <property type="entry name" value="Beta-barrel_RND"/>
    <property type="match status" value="1"/>
</dbReference>
<dbReference type="GO" id="GO:0005886">
    <property type="term" value="C:plasma membrane"/>
    <property type="evidence" value="ECO:0007669"/>
    <property type="project" value="TreeGrafter"/>
</dbReference>
<dbReference type="InterPro" id="IPR058625">
    <property type="entry name" value="MdtA-like_BSH"/>
</dbReference>
<name>A0A1I4C3W3_9HYPH</name>
<dbReference type="GO" id="GO:0022857">
    <property type="term" value="F:transmembrane transporter activity"/>
    <property type="evidence" value="ECO:0007669"/>
    <property type="project" value="InterPro"/>
</dbReference>
<dbReference type="SUPFAM" id="SSF111369">
    <property type="entry name" value="HlyD-like secretion proteins"/>
    <property type="match status" value="1"/>
</dbReference>
<reference evidence="7 8" key="1">
    <citation type="submission" date="2016-10" db="EMBL/GenBank/DDBJ databases">
        <authorList>
            <person name="de Groot N.N."/>
        </authorList>
    </citation>
    <scope>NUCLEOTIDE SEQUENCE [LARGE SCALE GENOMIC DNA]</scope>
    <source>
        <strain evidence="7 8">NE2</strain>
    </source>
</reference>
<evidence type="ECO:0000256" key="2">
    <source>
        <dbReference type="ARBA" id="ARBA00009477"/>
    </source>
</evidence>
<dbReference type="InterPro" id="IPR006143">
    <property type="entry name" value="RND_pump_MFP"/>
</dbReference>
<evidence type="ECO:0000259" key="5">
    <source>
        <dbReference type="Pfam" id="PF25944"/>
    </source>
</evidence>
<dbReference type="NCBIfam" id="TIGR01730">
    <property type="entry name" value="RND_mfp"/>
    <property type="match status" value="1"/>
</dbReference>
<feature type="domain" description="Multidrug resistance protein MdtA-like C-terminal permuted SH3" evidence="6">
    <location>
        <begin position="373"/>
        <end position="432"/>
    </location>
</feature>
<dbReference type="InterPro" id="IPR058627">
    <property type="entry name" value="MdtA-like_C"/>
</dbReference>
<dbReference type="Gene3D" id="2.40.50.100">
    <property type="match status" value="1"/>
</dbReference>
<evidence type="ECO:0000256" key="1">
    <source>
        <dbReference type="ARBA" id="ARBA00004196"/>
    </source>
</evidence>
<sequence length="455" mass="48653">MDFRNEKSDSECHYDDKGRPYAGPMASDLKSGKVLALRPASVSLTGRLKRTHSQNRNFLRLIGNAMIEIAAKPRRGVIAAAGALPMLVMLAACGDRNTYQPPPPPDVTIVTPEQRSVTLFIELTGATAAVNKVDLVARVQGFIEKVGYNDGARVAKGDLLFQIQPYDYKIALDIARAAQDQQAALLVQADADLKRKQELVARQASSVASLDEAKAKRDSTFAALAQAKGQVAQASRNLDYTTIAAPFDGAVSARLADPGAFVGANGPTKLATIVQTDPIYVYFNIDEQQVLKIRQRLKSMGLSLKDLGPIPVGIGLQTEDGYPHEGAINYVAPQIDSSTGTLTVRAVLDNKNTRLLPGLFVRVRVPVERNAEALLAPEVALSTGQQGRYLLVLNDKNIVEQRVVVVGEQVDPGLRIIESGLRAGERIVVGGLELAVPGNKVHPVQGGASPPPGAP</sequence>
<protein>
    <submittedName>
        <fullName evidence="7">RND family efflux transporter, MFP subunit</fullName>
    </submittedName>
</protein>
<dbReference type="Gene3D" id="1.10.287.470">
    <property type="entry name" value="Helix hairpin bin"/>
    <property type="match status" value="1"/>
</dbReference>
<dbReference type="Pfam" id="PF25967">
    <property type="entry name" value="RND-MFP_C"/>
    <property type="match status" value="1"/>
</dbReference>
<evidence type="ECO:0000313" key="8">
    <source>
        <dbReference type="Proteomes" id="UP000198755"/>
    </source>
</evidence>
<keyword evidence="8" id="KW-1185">Reference proteome</keyword>
<dbReference type="STRING" id="1612308.SAMN05444581_1185"/>
<feature type="domain" description="Multidrug resistance protein MdtA-like beta-barrel" evidence="5">
    <location>
        <begin position="278"/>
        <end position="367"/>
    </location>
</feature>
<dbReference type="AlphaFoldDB" id="A0A1I4C3W3"/>
<feature type="region of interest" description="Disordered" evidence="3">
    <location>
        <begin position="1"/>
        <end position="25"/>
    </location>
</feature>
<dbReference type="Gene3D" id="2.40.420.20">
    <property type="match status" value="1"/>
</dbReference>
<dbReference type="Proteomes" id="UP000198755">
    <property type="component" value="Unassembled WGS sequence"/>
</dbReference>
<organism evidence="7 8">
    <name type="scientific">Methylocapsa palsarum</name>
    <dbReference type="NCBI Taxonomy" id="1612308"/>
    <lineage>
        <taxon>Bacteria</taxon>
        <taxon>Pseudomonadati</taxon>
        <taxon>Pseudomonadota</taxon>
        <taxon>Alphaproteobacteria</taxon>
        <taxon>Hyphomicrobiales</taxon>
        <taxon>Beijerinckiaceae</taxon>
        <taxon>Methylocapsa</taxon>
    </lineage>
</organism>
<gene>
    <name evidence="7" type="ORF">SAMN05444581_1185</name>
</gene>
<dbReference type="GO" id="GO:0046677">
    <property type="term" value="P:response to antibiotic"/>
    <property type="evidence" value="ECO:0007669"/>
    <property type="project" value="TreeGrafter"/>
</dbReference>
<feature type="domain" description="Multidrug resistance protein MdtA-like barrel-sandwich hybrid" evidence="4">
    <location>
        <begin position="131"/>
        <end position="273"/>
    </location>
</feature>
<evidence type="ECO:0000259" key="4">
    <source>
        <dbReference type="Pfam" id="PF25917"/>
    </source>
</evidence>
<dbReference type="EMBL" id="FOSN01000018">
    <property type="protein sequence ID" value="SFK75310.1"/>
    <property type="molecule type" value="Genomic_DNA"/>
</dbReference>
<dbReference type="InterPro" id="IPR058626">
    <property type="entry name" value="MdtA-like_b-barrel"/>
</dbReference>
<feature type="compositionally biased region" description="Basic and acidic residues" evidence="3">
    <location>
        <begin position="1"/>
        <end position="19"/>
    </location>
</feature>
<evidence type="ECO:0000256" key="3">
    <source>
        <dbReference type="SAM" id="MobiDB-lite"/>
    </source>
</evidence>
<comment type="subcellular location">
    <subcellularLocation>
        <location evidence="1">Cell envelope</location>
    </subcellularLocation>
</comment>
<dbReference type="GO" id="GO:0030313">
    <property type="term" value="C:cell envelope"/>
    <property type="evidence" value="ECO:0007669"/>
    <property type="project" value="UniProtKB-SubCell"/>
</dbReference>
<comment type="similarity">
    <text evidence="2">Belongs to the membrane fusion protein (MFP) (TC 8.A.1) family.</text>
</comment>
<dbReference type="PANTHER" id="PTHR30158:SF24">
    <property type="entry name" value="HLYD FAMILY SECRETION PROTEIN"/>
    <property type="match status" value="1"/>
</dbReference>
<evidence type="ECO:0000313" key="7">
    <source>
        <dbReference type="EMBL" id="SFK75310.1"/>
    </source>
</evidence>
<dbReference type="PANTHER" id="PTHR30158">
    <property type="entry name" value="ACRA/E-RELATED COMPONENT OF DRUG EFFLUX TRANSPORTER"/>
    <property type="match status" value="1"/>
</dbReference>
<accession>A0A1I4C3W3</accession>
<dbReference type="Gene3D" id="2.40.30.170">
    <property type="match status" value="1"/>
</dbReference>
<evidence type="ECO:0000259" key="6">
    <source>
        <dbReference type="Pfam" id="PF25967"/>
    </source>
</evidence>
<dbReference type="Pfam" id="PF25917">
    <property type="entry name" value="BSH_RND"/>
    <property type="match status" value="1"/>
</dbReference>